<dbReference type="OrthoDB" id="2587928at2759"/>
<dbReference type="Pfam" id="PF13229">
    <property type="entry name" value="Beta_helix"/>
    <property type="match status" value="1"/>
</dbReference>
<evidence type="ECO:0000256" key="2">
    <source>
        <dbReference type="SAM" id="Phobius"/>
    </source>
</evidence>
<dbReference type="InParanoid" id="W4KGA2"/>
<gene>
    <name evidence="4" type="ORF">HETIRDRAFT_415814</name>
</gene>
<evidence type="ECO:0000256" key="1">
    <source>
        <dbReference type="SAM" id="MobiDB-lite"/>
    </source>
</evidence>
<dbReference type="eggNOG" id="ENOG502RXM4">
    <property type="taxonomic scope" value="Eukaryota"/>
</dbReference>
<dbReference type="SMART" id="SM00710">
    <property type="entry name" value="PbH1"/>
    <property type="match status" value="6"/>
</dbReference>
<proteinExistence type="predicted"/>
<protein>
    <recommendedName>
        <fullName evidence="3">Right handed beta helix domain-containing protein</fullName>
    </recommendedName>
</protein>
<dbReference type="EMBL" id="KI925456">
    <property type="protein sequence ID" value="ETW84101.1"/>
    <property type="molecule type" value="Genomic_DNA"/>
</dbReference>
<feature type="region of interest" description="Disordered" evidence="1">
    <location>
        <begin position="429"/>
        <end position="448"/>
    </location>
</feature>
<organism evidence="4 5">
    <name type="scientific">Heterobasidion irregulare (strain TC 32-1)</name>
    <dbReference type="NCBI Taxonomy" id="747525"/>
    <lineage>
        <taxon>Eukaryota</taxon>
        <taxon>Fungi</taxon>
        <taxon>Dikarya</taxon>
        <taxon>Basidiomycota</taxon>
        <taxon>Agaricomycotina</taxon>
        <taxon>Agaricomycetes</taxon>
        <taxon>Russulales</taxon>
        <taxon>Bondarzewiaceae</taxon>
        <taxon>Heterobasidion</taxon>
        <taxon>Heterobasidion annosum species complex</taxon>
    </lineage>
</organism>
<dbReference type="InterPro" id="IPR011050">
    <property type="entry name" value="Pectin_lyase_fold/virulence"/>
</dbReference>
<sequence>MLANVVALSYAHDLTLAATDHNKRLRERGPLYHSSSNLLRRDGADCVSPDPANTLTDRMNIALNSSGDGFVLSLCQNTQYLIQSPIYFAAPNQEISTVGYPSGEERAILVVNGPVFNGSGHTTAVDGTCPNCNGVKLRNIQINGTRGGASPTNGGANIEMGGANSGQLIEYVHSFDPRSWSCLHIAEGSLNCNNVIVQNNDIGPCGSDVFQEWADGISVSCRSAIVRNNMIKNPTDGGIVLFGSPGTLVENNTIWILNNTLLGGINMVDVLPFGGDYSGVVVQNNTIIGGLATDSDSDEQSKGENIDDVIIKIGIAIGPHTWFGDEFGANRSSSGIVRDNILTGAFGYGMAITSATNFTVENNTLVGNTSFIGSRGPNCSTTDVTPIPAPFVIDPVNVTSSTIQNNFQDIPDGNGLTCILPPDGGDYWPYGGNPSSPSPSSSTATSSNGLSGGAKAGLAIGIILAVLAIAALTYYIRRWALRKQALRAANGRAGSHPISHYYLSLTVFPHAWIIISHPFDRNCPHGRFPSATLSSRSERRYLLHLVSYDLPRLIVVMDG</sequence>
<dbReference type="SUPFAM" id="SSF51126">
    <property type="entry name" value="Pectin lyase-like"/>
    <property type="match status" value="1"/>
</dbReference>
<evidence type="ECO:0000313" key="5">
    <source>
        <dbReference type="Proteomes" id="UP000030671"/>
    </source>
</evidence>
<dbReference type="AlphaFoldDB" id="W4KGA2"/>
<dbReference type="Gene3D" id="2.160.20.10">
    <property type="entry name" value="Single-stranded right-handed beta-helix, Pectin lyase-like"/>
    <property type="match status" value="1"/>
</dbReference>
<dbReference type="STRING" id="747525.W4KGA2"/>
<evidence type="ECO:0000313" key="4">
    <source>
        <dbReference type="EMBL" id="ETW84101.1"/>
    </source>
</evidence>
<dbReference type="HOGENOM" id="CLU_037535_0_0_1"/>
<feature type="transmembrane region" description="Helical" evidence="2">
    <location>
        <begin position="456"/>
        <end position="476"/>
    </location>
</feature>
<dbReference type="KEGG" id="hir:HETIRDRAFT_415814"/>
<feature type="domain" description="Right handed beta helix" evidence="3">
    <location>
        <begin position="191"/>
        <end position="365"/>
    </location>
</feature>
<keyword evidence="2" id="KW-1133">Transmembrane helix</keyword>
<dbReference type="GeneID" id="20673271"/>
<keyword evidence="2" id="KW-0472">Membrane</keyword>
<name>W4KGA2_HETIT</name>
<keyword evidence="2" id="KW-0812">Transmembrane</keyword>
<dbReference type="RefSeq" id="XP_009543811.1">
    <property type="nucleotide sequence ID" value="XM_009545516.1"/>
</dbReference>
<reference evidence="4 5" key="1">
    <citation type="journal article" date="2012" name="New Phytol.">
        <title>Insight into trade-off between wood decay and parasitism from the genome of a fungal forest pathogen.</title>
        <authorList>
            <person name="Olson A."/>
            <person name="Aerts A."/>
            <person name="Asiegbu F."/>
            <person name="Belbahri L."/>
            <person name="Bouzid O."/>
            <person name="Broberg A."/>
            <person name="Canback B."/>
            <person name="Coutinho P.M."/>
            <person name="Cullen D."/>
            <person name="Dalman K."/>
            <person name="Deflorio G."/>
            <person name="van Diepen L.T."/>
            <person name="Dunand C."/>
            <person name="Duplessis S."/>
            <person name="Durling M."/>
            <person name="Gonthier P."/>
            <person name="Grimwood J."/>
            <person name="Fossdal C.G."/>
            <person name="Hansson D."/>
            <person name="Henrissat B."/>
            <person name="Hietala A."/>
            <person name="Himmelstrand K."/>
            <person name="Hoffmeister D."/>
            <person name="Hogberg N."/>
            <person name="James T.Y."/>
            <person name="Karlsson M."/>
            <person name="Kohler A."/>
            <person name="Kues U."/>
            <person name="Lee Y.H."/>
            <person name="Lin Y.C."/>
            <person name="Lind M."/>
            <person name="Lindquist E."/>
            <person name="Lombard V."/>
            <person name="Lucas S."/>
            <person name="Lunden K."/>
            <person name="Morin E."/>
            <person name="Murat C."/>
            <person name="Park J."/>
            <person name="Raffaello T."/>
            <person name="Rouze P."/>
            <person name="Salamov A."/>
            <person name="Schmutz J."/>
            <person name="Solheim H."/>
            <person name="Stahlberg J."/>
            <person name="Velez H."/>
            <person name="de Vries R.P."/>
            <person name="Wiebenga A."/>
            <person name="Woodward S."/>
            <person name="Yakovlev I."/>
            <person name="Garbelotto M."/>
            <person name="Martin F."/>
            <person name="Grigoriev I.V."/>
            <person name="Stenlid J."/>
        </authorList>
    </citation>
    <scope>NUCLEOTIDE SEQUENCE [LARGE SCALE GENOMIC DNA]</scope>
    <source>
        <strain evidence="4 5">TC 32-1</strain>
    </source>
</reference>
<keyword evidence="5" id="KW-1185">Reference proteome</keyword>
<accession>W4KGA2</accession>
<dbReference type="InterPro" id="IPR039448">
    <property type="entry name" value="Beta_helix"/>
</dbReference>
<evidence type="ECO:0000259" key="3">
    <source>
        <dbReference type="Pfam" id="PF13229"/>
    </source>
</evidence>
<dbReference type="InterPro" id="IPR006626">
    <property type="entry name" value="PbH1"/>
</dbReference>
<dbReference type="Proteomes" id="UP000030671">
    <property type="component" value="Unassembled WGS sequence"/>
</dbReference>
<dbReference type="InterPro" id="IPR012334">
    <property type="entry name" value="Pectin_lyas_fold"/>
</dbReference>